<reference evidence="2" key="1">
    <citation type="submission" date="2018-05" db="EMBL/GenBank/DDBJ databases">
        <title>Host range determinants of Salmonella infecting bacteriophages.</title>
        <authorList>
            <person name="Gencay Y.E."/>
        </authorList>
    </citation>
    <scope>NUCLEOTIDE SEQUENCE [LARGE SCALE GENOMIC DNA]</scope>
</reference>
<evidence type="ECO:0000313" key="1">
    <source>
        <dbReference type="EMBL" id="AXC43181.1"/>
    </source>
</evidence>
<name>A0A2Z5HSI3_9CAUD</name>
<keyword evidence="2" id="KW-1185">Reference proteome</keyword>
<accession>A0A2Z5HSI3</accession>
<dbReference type="EMBL" id="MH370375">
    <property type="protein sequence ID" value="AXC43181.1"/>
    <property type="molecule type" value="Genomic_DNA"/>
</dbReference>
<proteinExistence type="predicted"/>
<sequence>MKLNHLEATLLHEFLGFVTEGFIQTDAQTTEVLTRIRGKLEGTLEDFWRPLSELPPLHLKVIVKDIETGEEREMIRKEYADSYSPASMVMHYDDEAETLWTAHYKWRLP</sequence>
<evidence type="ECO:0000313" key="2">
    <source>
        <dbReference type="Proteomes" id="UP000252267"/>
    </source>
</evidence>
<protein>
    <submittedName>
        <fullName evidence="1">Uncharacterized protein</fullName>
    </submittedName>
</protein>
<dbReference type="Proteomes" id="UP000252267">
    <property type="component" value="Segment"/>
</dbReference>
<dbReference type="GeneID" id="54997041"/>
<dbReference type="RefSeq" id="YP_009806186.1">
    <property type="nucleotide sequence ID" value="NC_048013.1"/>
</dbReference>
<dbReference type="KEGG" id="vg:54997041"/>
<organism evidence="1 2">
    <name type="scientific">Salmonella phage S124</name>
    <dbReference type="NCBI Taxonomy" id="2231351"/>
    <lineage>
        <taxon>Viruses</taxon>
        <taxon>Duplodnaviria</taxon>
        <taxon>Heunggongvirae</taxon>
        <taxon>Uroviricota</taxon>
        <taxon>Caudoviricetes</taxon>
        <taxon>Demerecviridae</taxon>
        <taxon>Markadamsvirinae</taxon>
        <taxon>Epseptimavirus</taxon>
        <taxon>Epseptimavirus S124</taxon>
    </lineage>
</organism>